<dbReference type="EMBL" id="UPHM01000010">
    <property type="protein sequence ID" value="VAZ87965.1"/>
    <property type="molecule type" value="Genomic_DNA"/>
</dbReference>
<dbReference type="Gene3D" id="3.40.30.10">
    <property type="entry name" value="Glutaredoxin"/>
    <property type="match status" value="1"/>
</dbReference>
<dbReference type="SUPFAM" id="SSF52833">
    <property type="entry name" value="Thioredoxin-like"/>
    <property type="match status" value="1"/>
</dbReference>
<evidence type="ECO:0000313" key="2">
    <source>
        <dbReference type="EMBL" id="VAZ81971.1"/>
    </source>
</evidence>
<dbReference type="Proteomes" id="UP000279331">
    <property type="component" value="Unassembled WGS sequence"/>
</dbReference>
<accession>A0AB38UN92</accession>
<comment type="caution">
    <text evidence="2">The sequence shown here is derived from an EMBL/GenBank/DDBJ whole genome shotgun (WGS) entry which is preliminary data.</text>
</comment>
<feature type="domain" description="Thioredoxin" evidence="1">
    <location>
        <begin position="15"/>
        <end position="197"/>
    </location>
</feature>
<dbReference type="Proteomes" id="UP000271464">
    <property type="component" value="Unassembled WGS sequence"/>
</dbReference>
<dbReference type="GO" id="GO:0003824">
    <property type="term" value="F:catalytic activity"/>
    <property type="evidence" value="ECO:0007669"/>
    <property type="project" value="UniProtKB-ARBA"/>
</dbReference>
<keyword evidence="4" id="KW-1185">Reference proteome</keyword>
<dbReference type="InterPro" id="IPR032801">
    <property type="entry name" value="PXL2A/B/C"/>
</dbReference>
<dbReference type="InterPro" id="IPR013766">
    <property type="entry name" value="Thioredoxin_domain"/>
</dbReference>
<dbReference type="InterPro" id="IPR036249">
    <property type="entry name" value="Thioredoxin-like_sf"/>
</dbReference>
<reference evidence="4 5" key="1">
    <citation type="submission" date="2018-09" db="EMBL/GenBank/DDBJ databases">
        <authorList>
            <person name="Tagini F."/>
        </authorList>
    </citation>
    <scope>NUCLEOTIDE SEQUENCE [LARGE SCALE GENOMIC DNA]</scope>
    <source>
        <strain evidence="3 4">MK4</strain>
        <strain evidence="2 5">MK42</strain>
    </source>
</reference>
<dbReference type="Pfam" id="PF13911">
    <property type="entry name" value="AhpC-TSA_2"/>
    <property type="match status" value="1"/>
</dbReference>
<protein>
    <recommendedName>
        <fullName evidence="1">Thioredoxin domain-containing protein</fullName>
    </recommendedName>
</protein>
<evidence type="ECO:0000259" key="1">
    <source>
        <dbReference type="PROSITE" id="PS51352"/>
    </source>
</evidence>
<gene>
    <name evidence="2" type="ORF">LAUMK42_00774</name>
    <name evidence="3" type="ORF">LAUMK4_00548</name>
</gene>
<evidence type="ECO:0000313" key="5">
    <source>
        <dbReference type="Proteomes" id="UP000279331"/>
    </source>
</evidence>
<dbReference type="CDD" id="cd02970">
    <property type="entry name" value="PRX_like2"/>
    <property type="match status" value="1"/>
</dbReference>
<name>A0AB38UN92_9MYCO</name>
<dbReference type="AlphaFoldDB" id="A0AB38UN92"/>
<sequence>MYYPSENPMRNPGRLSMGATIPAQQLETITGQPVAVPAPGGRTHLQFRRFAGCPICSLHLHSFADRHQQLTNAGITEVVFFHSPADALRGYQSVLPFAVVADPDKVHYCRFGVERSWRSLASWRAWSAAVRGYWAALRHRRDPAYAGVGSTDGTTHLGLPADFLIDPDGRLVAVHYGRHADDQWSVDELLSIDRSLG</sequence>
<evidence type="ECO:0000313" key="3">
    <source>
        <dbReference type="EMBL" id="VAZ87965.1"/>
    </source>
</evidence>
<organism evidence="2 5">
    <name type="scientific">Mycobacterium persicum</name>
    <dbReference type="NCBI Taxonomy" id="1487726"/>
    <lineage>
        <taxon>Bacteria</taxon>
        <taxon>Bacillati</taxon>
        <taxon>Actinomycetota</taxon>
        <taxon>Actinomycetes</taxon>
        <taxon>Mycobacteriales</taxon>
        <taxon>Mycobacteriaceae</taxon>
        <taxon>Mycobacterium</taxon>
    </lineage>
</organism>
<dbReference type="EMBL" id="UPHL01000022">
    <property type="protein sequence ID" value="VAZ81971.1"/>
    <property type="molecule type" value="Genomic_DNA"/>
</dbReference>
<evidence type="ECO:0000313" key="4">
    <source>
        <dbReference type="Proteomes" id="UP000271464"/>
    </source>
</evidence>
<dbReference type="PROSITE" id="PS51352">
    <property type="entry name" value="THIOREDOXIN_2"/>
    <property type="match status" value="1"/>
</dbReference>
<proteinExistence type="predicted"/>